<dbReference type="Proteomes" id="UP001378592">
    <property type="component" value="Unassembled WGS sequence"/>
</dbReference>
<dbReference type="Pfam" id="PF02373">
    <property type="entry name" value="JmjC"/>
    <property type="match status" value="1"/>
</dbReference>
<keyword evidence="2" id="KW-0479">Metal-binding</keyword>
<evidence type="ECO:0000313" key="6">
    <source>
        <dbReference type="EMBL" id="KAK7862670.1"/>
    </source>
</evidence>
<dbReference type="SMART" id="SM00558">
    <property type="entry name" value="JmjC"/>
    <property type="match status" value="1"/>
</dbReference>
<dbReference type="Gene3D" id="2.60.120.650">
    <property type="entry name" value="Cupin"/>
    <property type="match status" value="1"/>
</dbReference>
<proteinExistence type="predicted"/>
<keyword evidence="3" id="KW-0539">Nucleus</keyword>
<name>A0AAN9VIX2_9ORTH</name>
<evidence type="ECO:0000256" key="1">
    <source>
        <dbReference type="ARBA" id="ARBA00004123"/>
    </source>
</evidence>
<protein>
    <recommendedName>
        <fullName evidence="5">JmjC domain-containing protein</fullName>
    </recommendedName>
</protein>
<dbReference type="GO" id="GO:0006357">
    <property type="term" value="P:regulation of transcription by RNA polymerase II"/>
    <property type="evidence" value="ECO:0007669"/>
    <property type="project" value="TreeGrafter"/>
</dbReference>
<dbReference type="InterPro" id="IPR003347">
    <property type="entry name" value="JmjC_dom"/>
</dbReference>
<evidence type="ECO:0000259" key="5">
    <source>
        <dbReference type="PROSITE" id="PS51184"/>
    </source>
</evidence>
<accession>A0AAN9VIX2</accession>
<dbReference type="InterPro" id="IPR045109">
    <property type="entry name" value="LSDs-like"/>
</dbReference>
<feature type="domain" description="JmjC" evidence="5">
    <location>
        <begin position="160"/>
        <end position="357"/>
    </location>
</feature>
<dbReference type="GO" id="GO:0003712">
    <property type="term" value="F:transcription coregulator activity"/>
    <property type="evidence" value="ECO:0007669"/>
    <property type="project" value="TreeGrafter"/>
</dbReference>
<dbReference type="PANTHER" id="PTHR12549">
    <property type="entry name" value="JMJC DOMAIN-CONTAINING HISTONE DEMETHYLATION PROTEIN"/>
    <property type="match status" value="1"/>
</dbReference>
<keyword evidence="7" id="KW-1185">Reference proteome</keyword>
<organism evidence="6 7">
    <name type="scientific">Gryllus longicercus</name>
    <dbReference type="NCBI Taxonomy" id="2509291"/>
    <lineage>
        <taxon>Eukaryota</taxon>
        <taxon>Metazoa</taxon>
        <taxon>Ecdysozoa</taxon>
        <taxon>Arthropoda</taxon>
        <taxon>Hexapoda</taxon>
        <taxon>Insecta</taxon>
        <taxon>Pterygota</taxon>
        <taxon>Neoptera</taxon>
        <taxon>Polyneoptera</taxon>
        <taxon>Orthoptera</taxon>
        <taxon>Ensifera</taxon>
        <taxon>Gryllidea</taxon>
        <taxon>Grylloidea</taxon>
        <taxon>Gryllidae</taxon>
        <taxon>Gryllinae</taxon>
        <taxon>Gryllus</taxon>
    </lineage>
</organism>
<comment type="subcellular location">
    <subcellularLocation>
        <location evidence="1">Nucleus</location>
    </subcellularLocation>
</comment>
<evidence type="ECO:0000256" key="2">
    <source>
        <dbReference type="ARBA" id="ARBA00022723"/>
    </source>
</evidence>
<feature type="region of interest" description="Disordered" evidence="4">
    <location>
        <begin position="1"/>
        <end position="23"/>
    </location>
</feature>
<gene>
    <name evidence="6" type="ORF">R5R35_009243</name>
</gene>
<dbReference type="AlphaFoldDB" id="A0AAN9VIX2"/>
<dbReference type="SUPFAM" id="SSF51197">
    <property type="entry name" value="Clavaminate synthase-like"/>
    <property type="match status" value="1"/>
</dbReference>
<dbReference type="GO" id="GO:0031490">
    <property type="term" value="F:chromatin DNA binding"/>
    <property type="evidence" value="ECO:0007669"/>
    <property type="project" value="TreeGrafter"/>
</dbReference>
<dbReference type="PROSITE" id="PS51184">
    <property type="entry name" value="JMJC"/>
    <property type="match status" value="1"/>
</dbReference>
<sequence>MFGIRENPAREDRDEGSDENDSDYPHSWLGHKNLLQLLDPSFCGNYKAFLKEWKKERPIIISHITKKLDMTLWNPTFFSQGYGECKVNFVNVLNDEVIPGQRMRNFWAGFEDLGSRPKDTRGRPMLLKLKEWPKRTMFESVLPAQMGDLLRALPLSSCTHPNGLFNFANFLPTGILTDELCTELHCAYGTPKYPWVGTNKLNINKFDSLNILVYVGKITNEDNVEDGKKVFQAVKDAGCDQTTMERIKKNGDLPGAIWHVYDRKDSKKINDLLKTVNFSRGILSQSNQNLINGENWYLDGILRGRLHREYGVEAHAILHCLGDAVIIPAGAPHQIRYLKSCIMVKHAFVSLQNMKKL</sequence>
<comment type="caution">
    <text evidence="6">The sequence shown here is derived from an EMBL/GenBank/DDBJ whole genome shotgun (WGS) entry which is preliminary data.</text>
</comment>
<dbReference type="GO" id="GO:0046872">
    <property type="term" value="F:metal ion binding"/>
    <property type="evidence" value="ECO:0007669"/>
    <property type="project" value="UniProtKB-KW"/>
</dbReference>
<dbReference type="GO" id="GO:0000785">
    <property type="term" value="C:chromatin"/>
    <property type="evidence" value="ECO:0007669"/>
    <property type="project" value="TreeGrafter"/>
</dbReference>
<evidence type="ECO:0000256" key="3">
    <source>
        <dbReference type="ARBA" id="ARBA00023242"/>
    </source>
</evidence>
<reference evidence="6 7" key="1">
    <citation type="submission" date="2024-03" db="EMBL/GenBank/DDBJ databases">
        <title>The genome assembly and annotation of the cricket Gryllus longicercus Weissman &amp; Gray.</title>
        <authorList>
            <person name="Szrajer S."/>
            <person name="Gray D."/>
            <person name="Ylla G."/>
        </authorList>
    </citation>
    <scope>NUCLEOTIDE SEQUENCE [LARGE SCALE GENOMIC DNA]</scope>
    <source>
        <strain evidence="6">DAG 2021-001</strain>
        <tissue evidence="6">Whole body minus gut</tissue>
    </source>
</reference>
<dbReference type="GO" id="GO:0000118">
    <property type="term" value="C:histone deacetylase complex"/>
    <property type="evidence" value="ECO:0007669"/>
    <property type="project" value="TreeGrafter"/>
</dbReference>
<dbReference type="EMBL" id="JAZDUA010000264">
    <property type="protein sequence ID" value="KAK7862670.1"/>
    <property type="molecule type" value="Genomic_DNA"/>
</dbReference>
<evidence type="ECO:0000256" key="4">
    <source>
        <dbReference type="SAM" id="MobiDB-lite"/>
    </source>
</evidence>
<dbReference type="PANTHER" id="PTHR12549:SF38">
    <property type="entry name" value="JMJC DOMAIN-CONTAINING HISTONE DEMETHYLASE 2, ISOFORM A"/>
    <property type="match status" value="1"/>
</dbReference>
<dbReference type="GO" id="GO:0032454">
    <property type="term" value="F:histone H3K9 demethylase activity"/>
    <property type="evidence" value="ECO:0007669"/>
    <property type="project" value="InterPro"/>
</dbReference>
<evidence type="ECO:0000313" key="7">
    <source>
        <dbReference type="Proteomes" id="UP001378592"/>
    </source>
</evidence>